<dbReference type="Proteomes" id="UP000188181">
    <property type="component" value="Chromosome"/>
</dbReference>
<name>A0A1Q2MDC0_9BACT</name>
<evidence type="ECO:0000256" key="1">
    <source>
        <dbReference type="SAM" id="MobiDB-lite"/>
    </source>
</evidence>
<gene>
    <name evidence="2" type="ORF">SMSP2_01038</name>
</gene>
<sequence>MSKSDLLESAKQLRQPSEQAANEYAQKRAKLVSEVDRILISRPDLIRLIGEGNKAMMQDNHKNHALFMESMFKFYDPQVLVETVLWVFRAYRSHNFHQTYWPAQLNAWLAAMESLLSNKAYDEIVPFYNYLIVNIPVFSNMVESGS</sequence>
<evidence type="ECO:0000313" key="3">
    <source>
        <dbReference type="Proteomes" id="UP000188181"/>
    </source>
</evidence>
<feature type="region of interest" description="Disordered" evidence="1">
    <location>
        <begin position="1"/>
        <end position="21"/>
    </location>
</feature>
<dbReference type="EMBL" id="CP019646">
    <property type="protein sequence ID" value="AQQ70681.1"/>
    <property type="molecule type" value="Genomic_DNA"/>
</dbReference>
<dbReference type="RefSeq" id="WP_146682924.1">
    <property type="nucleotide sequence ID" value="NZ_CP019646.1"/>
</dbReference>
<protein>
    <submittedName>
        <fullName evidence="2">Uncharacterized protein</fullName>
    </submittedName>
</protein>
<reference evidence="3" key="1">
    <citation type="submission" date="2017-02" db="EMBL/GenBank/DDBJ databases">
        <title>Comparative genomics and description of representatives of a novel lineage of planctomycetes thriving in anoxic sediments.</title>
        <authorList>
            <person name="Spring S."/>
            <person name="Bunk B."/>
            <person name="Sproer C."/>
        </authorList>
    </citation>
    <scope>NUCLEOTIDE SEQUENCE [LARGE SCALE GENOMIC DNA]</scope>
    <source>
        <strain evidence="3">SM-Chi-D1</strain>
    </source>
</reference>
<dbReference type="AlphaFoldDB" id="A0A1Q2MDC0"/>
<proteinExistence type="predicted"/>
<evidence type="ECO:0000313" key="2">
    <source>
        <dbReference type="EMBL" id="AQQ70681.1"/>
    </source>
</evidence>
<dbReference type="STRING" id="1851148.SMSP2_01038"/>
<dbReference type="KEGG" id="pbas:SMSP2_01038"/>
<keyword evidence="3" id="KW-1185">Reference proteome</keyword>
<organism evidence="2 3">
    <name type="scientific">Limihaloglobus sulfuriphilus</name>
    <dbReference type="NCBI Taxonomy" id="1851148"/>
    <lineage>
        <taxon>Bacteria</taxon>
        <taxon>Pseudomonadati</taxon>
        <taxon>Planctomycetota</taxon>
        <taxon>Phycisphaerae</taxon>
        <taxon>Sedimentisphaerales</taxon>
        <taxon>Sedimentisphaeraceae</taxon>
        <taxon>Limihaloglobus</taxon>
    </lineage>
</organism>
<dbReference type="OrthoDB" id="5421935at2"/>
<accession>A0A1Q2MDC0</accession>